<comment type="caution">
    <text evidence="2">The sequence shown here is derived from an EMBL/GenBank/DDBJ whole genome shotgun (WGS) entry which is preliminary data.</text>
</comment>
<dbReference type="OrthoDB" id="9910897at2"/>
<dbReference type="Proteomes" id="UP000238949">
    <property type="component" value="Unassembled WGS sequence"/>
</dbReference>
<feature type="chain" id="PRO_5015665198" evidence="1">
    <location>
        <begin position="23"/>
        <end position="92"/>
    </location>
</feature>
<gene>
    <name evidence="2" type="ORF">C6Y40_16445</name>
</gene>
<evidence type="ECO:0000313" key="2">
    <source>
        <dbReference type="EMBL" id="PRO72496.1"/>
    </source>
</evidence>
<evidence type="ECO:0000256" key="1">
    <source>
        <dbReference type="SAM" id="SignalP"/>
    </source>
</evidence>
<proteinExistence type="predicted"/>
<sequence length="92" mass="10121">MKKQLTAVFMLATMGWSVTTLANELQATQLQPVNTAMVSVEISIDQPVLNIESSIINQVNKTLQQHSKTNGALLIARESNLLPNQEANTRTE</sequence>
<dbReference type="EMBL" id="PVNP01000186">
    <property type="protein sequence ID" value="PRO72496.1"/>
    <property type="molecule type" value="Genomic_DNA"/>
</dbReference>
<keyword evidence="1" id="KW-0732">Signal</keyword>
<feature type="signal peptide" evidence="1">
    <location>
        <begin position="1"/>
        <end position="22"/>
    </location>
</feature>
<organism evidence="2 3">
    <name type="scientific">Alteromonas alba</name>
    <dbReference type="NCBI Taxonomy" id="2079529"/>
    <lineage>
        <taxon>Bacteria</taxon>
        <taxon>Pseudomonadati</taxon>
        <taxon>Pseudomonadota</taxon>
        <taxon>Gammaproteobacteria</taxon>
        <taxon>Alteromonadales</taxon>
        <taxon>Alteromonadaceae</taxon>
        <taxon>Alteromonas/Salinimonas group</taxon>
        <taxon>Alteromonas</taxon>
    </lineage>
</organism>
<name>A0A2S9V7Q0_9ALTE</name>
<dbReference type="RefSeq" id="WP_105935501.1">
    <property type="nucleotide sequence ID" value="NZ_PVNP01000186.1"/>
</dbReference>
<dbReference type="AlphaFoldDB" id="A0A2S9V7Q0"/>
<accession>A0A2S9V7Q0</accession>
<evidence type="ECO:0000313" key="3">
    <source>
        <dbReference type="Proteomes" id="UP000238949"/>
    </source>
</evidence>
<reference evidence="3" key="1">
    <citation type="journal article" date="2020" name="Int. J. Syst. Evol. Microbiol.">
        <title>Alteromonas alba sp. nov., a marine bacterium isolated from the seawater of the West Pacific Ocean.</title>
        <authorList>
            <person name="Sun C."/>
            <person name="Wu Y.-H."/>
            <person name="Xamxidin M."/>
            <person name="Cheng H."/>
            <person name="Xu X.-W."/>
        </authorList>
    </citation>
    <scope>NUCLEOTIDE SEQUENCE [LARGE SCALE GENOMIC DNA]</scope>
    <source>
        <strain evidence="3">190</strain>
    </source>
</reference>
<protein>
    <submittedName>
        <fullName evidence="2">Uncharacterized protein</fullName>
    </submittedName>
</protein>
<keyword evidence="3" id="KW-1185">Reference proteome</keyword>